<dbReference type="InterPro" id="IPR001096">
    <property type="entry name" value="Peptidase_C13"/>
</dbReference>
<sequence length="565" mass="62042">MATTEPLAPAAASSSSSFSSFSASLASLCAASASPVASGSSSHISPRLRFFLFSLLSLCLSSPVCFSRASSAPSASSRSSSSSSPSLSSFFSGDFRNNWAVIVNTSRYWYNYRHTANALSIYHTVKRLGIPDSQIILMLSDDHACSPRNFFPGRIFNDHTRTLNLYGAGDRSGGGSSVEVDYRGDEVQVATLLQLLAGRHNPATPRGKRLLTDENSQVLLYLSGHGGDGFLKFQDWEEISSVDLADAVAQMKAQRRFREMLLIAETCQGSTLLDAMATAGVLGLASSGPKESSYSHHADGFLGVAVIDRWTYYTLQFFEKSVRDASSSATFEQLMNSYSRKQLLSTASVRTELFGRPLGETKLTEFFATASSLHATHGLYPIKTQRRVSRRMCRDRPAQDTQHKRGNSSEREETSIEREETSSEREETSSEREETSIEREETSSEREENSIEREENSIERGGRNAVRVGTYYERHFAITREDRGEFDQRGRNAGKAGRTETDGQAEKAREEAGRPEAEGASVKQAVETLVERIWGGREEKFQSTLVAPGLMCLALGFAGVASVLL</sequence>
<dbReference type="UniPathway" id="UPA00196"/>
<dbReference type="GO" id="GO:0006506">
    <property type="term" value="P:GPI anchor biosynthetic process"/>
    <property type="evidence" value="ECO:0007669"/>
    <property type="project" value="UniProtKB-UniPathway"/>
</dbReference>
<evidence type="ECO:0000256" key="1">
    <source>
        <dbReference type="ARBA" id="ARBA00004687"/>
    </source>
</evidence>
<keyword evidence="3" id="KW-0337">GPI-anchor biosynthesis</keyword>
<keyword evidence="4" id="KW-0732">Signal</keyword>
<comment type="caution">
    <text evidence="6">The sequence shown here is derived from an EMBL/GenBank/DDBJ whole genome shotgun (WGS) entry which is preliminary data.</text>
</comment>
<dbReference type="PANTHER" id="PTHR48067:SF1">
    <property type="entry name" value="GPI-ANCHOR TRANSAMIDASE"/>
    <property type="match status" value="1"/>
</dbReference>
<dbReference type="VEuPathDB" id="ToxoDB:TGCOUG_252440"/>
<protein>
    <submittedName>
        <fullName evidence="6">Peptidase c13 family protein</fullName>
        <ecNumber evidence="6">3.4.22.34</ecNumber>
    </submittedName>
</protein>
<dbReference type="Gene3D" id="3.40.50.1460">
    <property type="match status" value="1"/>
</dbReference>
<dbReference type="PRINTS" id="PR00776">
    <property type="entry name" value="HEMOGLOBNASE"/>
</dbReference>
<proteinExistence type="inferred from homology"/>
<feature type="region of interest" description="Disordered" evidence="5">
    <location>
        <begin position="482"/>
        <end position="522"/>
    </location>
</feature>
<feature type="compositionally biased region" description="Basic and acidic residues" evidence="5">
    <location>
        <begin position="392"/>
        <end position="461"/>
    </location>
</feature>
<evidence type="ECO:0000313" key="7">
    <source>
        <dbReference type="Proteomes" id="UP000236343"/>
    </source>
</evidence>
<dbReference type="GO" id="GO:0006508">
    <property type="term" value="P:proteolysis"/>
    <property type="evidence" value="ECO:0007669"/>
    <property type="project" value="InterPro"/>
</dbReference>
<dbReference type="InterPro" id="IPR028361">
    <property type="entry name" value="GPI_transamidase"/>
</dbReference>
<dbReference type="PANTHER" id="PTHR48067">
    <property type="entry name" value="GPI-ANCHOR TRANSAMIDASE"/>
    <property type="match status" value="1"/>
</dbReference>
<evidence type="ECO:0000256" key="5">
    <source>
        <dbReference type="SAM" id="MobiDB-lite"/>
    </source>
</evidence>
<reference evidence="6 7" key="1">
    <citation type="journal article" date="2016" name="Nat. Commun.">
        <title>Local admixture of amplified and diversified secreted pathogenesis determinants shapes mosaic Toxoplasma gondii genomes.</title>
        <authorList>
            <person name="Lorenzi H."/>
            <person name="Khan A."/>
            <person name="Behnke M.S."/>
            <person name="Namasivayam S."/>
            <person name="Swapna L.S."/>
            <person name="Hadjithomas M."/>
            <person name="Karamycheva S."/>
            <person name="Pinney D."/>
            <person name="Brunk B.P."/>
            <person name="Ajioka J.W."/>
            <person name="Ajzenberg D."/>
            <person name="Boothroyd J.C."/>
            <person name="Boyle J.P."/>
            <person name="Darde M.L."/>
            <person name="Diaz-Miranda M.A."/>
            <person name="Dubey J.P."/>
            <person name="Fritz H.M."/>
            <person name="Gennari S.M."/>
            <person name="Gregory B.D."/>
            <person name="Kim K."/>
            <person name="Saeij J.P."/>
            <person name="Su C."/>
            <person name="White M.W."/>
            <person name="Zhu X.Q."/>
            <person name="Howe D.K."/>
            <person name="Rosenthal B.M."/>
            <person name="Grigg M.E."/>
            <person name="Parkinson J."/>
            <person name="Liu L."/>
            <person name="Kissinger J.C."/>
            <person name="Roos D.S."/>
            <person name="Sibley L.D."/>
        </authorList>
    </citation>
    <scope>NUCLEOTIDE SEQUENCE [LARGE SCALE GENOMIC DNA]</scope>
    <source>
        <strain evidence="6 7">COUG</strain>
    </source>
</reference>
<accession>A0A2G8XMF5</accession>
<comment type="similarity">
    <text evidence="2">Belongs to the peptidase C13 family.</text>
</comment>
<feature type="region of interest" description="Disordered" evidence="5">
    <location>
        <begin position="386"/>
        <end position="461"/>
    </location>
</feature>
<gene>
    <name evidence="6" type="ORF">TGCOUG_252440</name>
</gene>
<dbReference type="GO" id="GO:0016255">
    <property type="term" value="P:attachment of GPI anchor to protein"/>
    <property type="evidence" value="ECO:0007669"/>
    <property type="project" value="InterPro"/>
</dbReference>
<dbReference type="EC" id="3.4.22.34" evidence="6"/>
<dbReference type="EMBL" id="AGQR02003737">
    <property type="protein sequence ID" value="PIL96201.1"/>
    <property type="molecule type" value="Genomic_DNA"/>
</dbReference>
<feature type="compositionally biased region" description="Basic and acidic residues" evidence="5">
    <location>
        <begin position="497"/>
        <end position="517"/>
    </location>
</feature>
<name>A0A2G8XMF5_TOXGO</name>
<dbReference type="GO" id="GO:0003923">
    <property type="term" value="F:GPI-anchor transamidase activity"/>
    <property type="evidence" value="ECO:0007669"/>
    <property type="project" value="InterPro"/>
</dbReference>
<evidence type="ECO:0000256" key="4">
    <source>
        <dbReference type="ARBA" id="ARBA00022729"/>
    </source>
</evidence>
<keyword evidence="6" id="KW-0378">Hydrolase</keyword>
<comment type="pathway">
    <text evidence="1">Glycolipid biosynthesis; glycosylphosphatidylinositol-anchor biosynthesis.</text>
</comment>
<dbReference type="Pfam" id="PF01650">
    <property type="entry name" value="Peptidase_C13"/>
    <property type="match status" value="1"/>
</dbReference>
<evidence type="ECO:0000313" key="6">
    <source>
        <dbReference type="EMBL" id="PIL96201.1"/>
    </source>
</evidence>
<evidence type="ECO:0000256" key="3">
    <source>
        <dbReference type="ARBA" id="ARBA00022502"/>
    </source>
</evidence>
<evidence type="ECO:0000256" key="2">
    <source>
        <dbReference type="ARBA" id="ARBA00009941"/>
    </source>
</evidence>
<dbReference type="FunFam" id="3.40.50.1460:FF:000021">
    <property type="entry name" value="GPI-anchor transamidase"/>
    <property type="match status" value="1"/>
</dbReference>
<dbReference type="GO" id="GO:0042765">
    <property type="term" value="C:GPI-anchor transamidase complex"/>
    <property type="evidence" value="ECO:0007669"/>
    <property type="project" value="InterPro"/>
</dbReference>
<dbReference type="AlphaFoldDB" id="A0A2G8XMF5"/>
<dbReference type="Proteomes" id="UP000236343">
    <property type="component" value="Unassembled WGS sequence"/>
</dbReference>
<organism evidence="6 7">
    <name type="scientific">Toxoplasma gondii COUG</name>
    <dbReference type="NCBI Taxonomy" id="1074873"/>
    <lineage>
        <taxon>Eukaryota</taxon>
        <taxon>Sar</taxon>
        <taxon>Alveolata</taxon>
        <taxon>Apicomplexa</taxon>
        <taxon>Conoidasida</taxon>
        <taxon>Coccidia</taxon>
        <taxon>Eucoccidiorida</taxon>
        <taxon>Eimeriorina</taxon>
        <taxon>Sarcocystidae</taxon>
        <taxon>Toxoplasma</taxon>
    </lineage>
</organism>